<sequence>MFGIRTPHKKGKAGEKDKTPPNREEMAGPSSKEDQVRSKVRRSIGEWENEGRESNPEPQGRTSKYAPAVRTKQLGPPPSSRFSLEEEGSQMEKEEPKKKDRLRWPPRDPQSWPATERVTLLKIPPKHDQPKIFPFSGKATISDLETLQIKTGRRLNTDARKNCGK</sequence>
<gene>
    <name evidence="2" type="ORF">IPOD504_LOCUS17809</name>
</gene>
<feature type="non-terminal residue" evidence="2">
    <location>
        <position position="165"/>
    </location>
</feature>
<feature type="compositionally biased region" description="Basic residues" evidence="1">
    <location>
        <begin position="1"/>
        <end position="11"/>
    </location>
</feature>
<name>A0ABN8JAH3_9NEOP</name>
<evidence type="ECO:0000313" key="3">
    <source>
        <dbReference type="Proteomes" id="UP000837857"/>
    </source>
</evidence>
<feature type="compositionally biased region" description="Basic and acidic residues" evidence="1">
    <location>
        <begin position="12"/>
        <end position="55"/>
    </location>
</feature>
<protein>
    <submittedName>
        <fullName evidence="2">Uncharacterized protein</fullName>
    </submittedName>
</protein>
<feature type="region of interest" description="Disordered" evidence="1">
    <location>
        <begin position="1"/>
        <end position="117"/>
    </location>
</feature>
<accession>A0ABN8JAH3</accession>
<evidence type="ECO:0000256" key="1">
    <source>
        <dbReference type="SAM" id="MobiDB-lite"/>
    </source>
</evidence>
<proteinExistence type="predicted"/>
<feature type="compositionally biased region" description="Basic and acidic residues" evidence="1">
    <location>
        <begin position="90"/>
        <end position="106"/>
    </location>
</feature>
<dbReference type="Proteomes" id="UP000837857">
    <property type="component" value="Unassembled WGS sequence"/>
</dbReference>
<dbReference type="EMBL" id="CAKOGK010000225">
    <property type="protein sequence ID" value="CAH2080339.1"/>
    <property type="molecule type" value="Genomic_DNA"/>
</dbReference>
<evidence type="ECO:0000313" key="2">
    <source>
        <dbReference type="EMBL" id="CAH2080339.1"/>
    </source>
</evidence>
<keyword evidence="3" id="KW-1185">Reference proteome</keyword>
<reference evidence="2" key="1">
    <citation type="submission" date="2022-03" db="EMBL/GenBank/DDBJ databases">
        <authorList>
            <person name="Martin H S."/>
        </authorList>
    </citation>
    <scope>NUCLEOTIDE SEQUENCE [LARGE SCALE GENOMIC DNA]</scope>
</reference>
<comment type="caution">
    <text evidence="2">The sequence shown here is derived from an EMBL/GenBank/DDBJ whole genome shotgun (WGS) entry which is preliminary data.</text>
</comment>
<organism evidence="2 3">
    <name type="scientific">Iphiclides podalirius</name>
    <name type="common">scarce swallowtail</name>
    <dbReference type="NCBI Taxonomy" id="110791"/>
    <lineage>
        <taxon>Eukaryota</taxon>
        <taxon>Metazoa</taxon>
        <taxon>Ecdysozoa</taxon>
        <taxon>Arthropoda</taxon>
        <taxon>Hexapoda</taxon>
        <taxon>Insecta</taxon>
        <taxon>Pterygota</taxon>
        <taxon>Neoptera</taxon>
        <taxon>Endopterygota</taxon>
        <taxon>Lepidoptera</taxon>
        <taxon>Glossata</taxon>
        <taxon>Ditrysia</taxon>
        <taxon>Papilionoidea</taxon>
        <taxon>Papilionidae</taxon>
        <taxon>Papilioninae</taxon>
        <taxon>Iphiclides</taxon>
    </lineage>
</organism>